<reference evidence="1" key="1">
    <citation type="submission" date="2023-07" db="EMBL/GenBank/DDBJ databases">
        <title>draft genome sequence of fig (Ficus carica).</title>
        <authorList>
            <person name="Takahashi T."/>
            <person name="Nishimura K."/>
        </authorList>
    </citation>
    <scope>NUCLEOTIDE SEQUENCE</scope>
</reference>
<dbReference type="AlphaFoldDB" id="A0AA88DFC6"/>
<accession>A0AA88DFC6</accession>
<evidence type="ECO:0000313" key="2">
    <source>
        <dbReference type="Proteomes" id="UP001187192"/>
    </source>
</evidence>
<evidence type="ECO:0000313" key="1">
    <source>
        <dbReference type="EMBL" id="GMN54386.1"/>
    </source>
</evidence>
<dbReference type="EMBL" id="BTGU01000051">
    <property type="protein sequence ID" value="GMN54386.1"/>
    <property type="molecule type" value="Genomic_DNA"/>
</dbReference>
<dbReference type="Proteomes" id="UP001187192">
    <property type="component" value="Unassembled WGS sequence"/>
</dbReference>
<sequence>MGRRRGLHGAVTGEVSILLLMSPERPPRYCCCSSLRRLGNNSVDGGDEQCLRRRVNNNQLSLYLCPATFIMSYRVLDEREDQVLEDFTGGA</sequence>
<gene>
    <name evidence="1" type="ORF">TIFTF001_023518</name>
</gene>
<keyword evidence="2" id="KW-1185">Reference proteome</keyword>
<organism evidence="1 2">
    <name type="scientific">Ficus carica</name>
    <name type="common">Common fig</name>
    <dbReference type="NCBI Taxonomy" id="3494"/>
    <lineage>
        <taxon>Eukaryota</taxon>
        <taxon>Viridiplantae</taxon>
        <taxon>Streptophyta</taxon>
        <taxon>Embryophyta</taxon>
        <taxon>Tracheophyta</taxon>
        <taxon>Spermatophyta</taxon>
        <taxon>Magnoliopsida</taxon>
        <taxon>eudicotyledons</taxon>
        <taxon>Gunneridae</taxon>
        <taxon>Pentapetalae</taxon>
        <taxon>rosids</taxon>
        <taxon>fabids</taxon>
        <taxon>Rosales</taxon>
        <taxon>Moraceae</taxon>
        <taxon>Ficeae</taxon>
        <taxon>Ficus</taxon>
    </lineage>
</organism>
<proteinExistence type="predicted"/>
<name>A0AA88DFC6_FICCA</name>
<protein>
    <submittedName>
        <fullName evidence="1">Uncharacterized protein</fullName>
    </submittedName>
</protein>
<comment type="caution">
    <text evidence="1">The sequence shown here is derived from an EMBL/GenBank/DDBJ whole genome shotgun (WGS) entry which is preliminary data.</text>
</comment>